<dbReference type="Proteomes" id="UP000030758">
    <property type="component" value="Unassembled WGS sequence"/>
</dbReference>
<proteinExistence type="predicted"/>
<gene>
    <name evidence="1" type="ORF">M514_25621</name>
</gene>
<evidence type="ECO:0000313" key="1">
    <source>
        <dbReference type="EMBL" id="KFD62231.1"/>
    </source>
</evidence>
<accession>A0A085MYD5</accession>
<reference evidence="1" key="1">
    <citation type="journal article" date="2014" name="Nat. Genet.">
        <title>Genome and transcriptome of the porcine whipworm Trichuris suis.</title>
        <authorList>
            <person name="Jex A.R."/>
            <person name="Nejsum P."/>
            <person name="Schwarz E.M."/>
            <person name="Hu L."/>
            <person name="Young N.D."/>
            <person name="Hall R.S."/>
            <person name="Korhonen P.K."/>
            <person name="Liao S."/>
            <person name="Thamsborg S."/>
            <person name="Xia J."/>
            <person name="Xu P."/>
            <person name="Wang S."/>
            <person name="Scheerlinck J.P."/>
            <person name="Hofmann A."/>
            <person name="Sternberg P.W."/>
            <person name="Wang J."/>
            <person name="Gasser R.B."/>
        </authorList>
    </citation>
    <scope>NUCLEOTIDE SEQUENCE [LARGE SCALE GENOMIC DNA]</scope>
    <source>
        <strain evidence="1">DCEP-RM93F</strain>
    </source>
</reference>
<name>A0A085MYD5_9BILA</name>
<sequence>MTRATEKHTSKSETSSQQKQCFLLRPLVLVVLTSPRQGWIFFLAELCDPKFHLAVTKPFVYA</sequence>
<organism evidence="1">
    <name type="scientific">Trichuris suis</name>
    <name type="common">pig whipworm</name>
    <dbReference type="NCBI Taxonomy" id="68888"/>
    <lineage>
        <taxon>Eukaryota</taxon>
        <taxon>Metazoa</taxon>
        <taxon>Ecdysozoa</taxon>
        <taxon>Nematoda</taxon>
        <taxon>Enoplea</taxon>
        <taxon>Dorylaimia</taxon>
        <taxon>Trichinellida</taxon>
        <taxon>Trichuridae</taxon>
        <taxon>Trichuris</taxon>
    </lineage>
</organism>
<protein>
    <submittedName>
        <fullName evidence="1">Uncharacterized protein</fullName>
    </submittedName>
</protein>
<dbReference type="EMBL" id="KL367600">
    <property type="protein sequence ID" value="KFD62231.1"/>
    <property type="molecule type" value="Genomic_DNA"/>
</dbReference>
<dbReference type="AlphaFoldDB" id="A0A085MYD5"/>